<feature type="compositionally biased region" description="Polar residues" evidence="1">
    <location>
        <begin position="187"/>
        <end position="214"/>
    </location>
</feature>
<evidence type="ECO:0000256" key="2">
    <source>
        <dbReference type="SAM" id="Phobius"/>
    </source>
</evidence>
<sequence length="582" mass="63680">DIPSELFEQFDVPVLAATTKLWFLELNPPLGLWETWDELRKIYPSVGAAQTEDRRVEDLQTVLIKLPKVNLLVLDAIIKHLKELVEETLGADEPRDVYIAKLGLSIGRIFMRPKVENELSIQDRHPKLLVIDLIERYDEILPPTVVKKKKEVERKAPTRKRTKPFDQRISRRSAHLQDPRKLLEVQHANQSGRTRSSSNVGQRPTIQSPSSSVHSPGPETEPSVPPAPSGFVEPGPPPRPKFVDPGEPPRPSFAEPKDGRPAFAEPKDETGLAVPGDDGIVVQPPTPIAGPGEDPTSPGDEPPAETPGSPPRASSPPVPPSDAPLSRTPSGTTRGPLRGPRMAAKGPRAPPSSSTPPPVAPTHVQRESRGSVSSMVSNFERPQFPANPSDYAPRGRAGRTNASAFGRREGCTRVEGGHPPTILTAGYLGSALLGAGLVVAAWDTLAAKIASFPVAIGLAIPLILVRDVFTIILIVIYEALLIGFWFINHGDALRYYCLLLGIMSIFFVVWDFTDDRFFKKLNDSDATQFSLLYPKVPAHYWATGWLVFSSLLFIGMLLLGIAVFKRTPEEMAEEAAIFLPTR</sequence>
<evidence type="ECO:0000256" key="1">
    <source>
        <dbReference type="SAM" id="MobiDB-lite"/>
    </source>
</evidence>
<keyword evidence="2" id="KW-0472">Membrane</keyword>
<proteinExistence type="predicted"/>
<organism evidence="4 5">
    <name type="scientific">Rhizoctonia solani</name>
    <dbReference type="NCBI Taxonomy" id="456999"/>
    <lineage>
        <taxon>Eukaryota</taxon>
        <taxon>Fungi</taxon>
        <taxon>Dikarya</taxon>
        <taxon>Basidiomycota</taxon>
        <taxon>Agaricomycotina</taxon>
        <taxon>Agaricomycetes</taxon>
        <taxon>Cantharellales</taxon>
        <taxon>Ceratobasidiaceae</taxon>
        <taxon>Rhizoctonia</taxon>
    </lineage>
</organism>
<accession>A0A8H3E5V4</accession>
<dbReference type="InterPro" id="IPR049500">
    <property type="entry name" value="Peptidase_M50B-like"/>
</dbReference>
<dbReference type="AlphaFoldDB" id="A0A8H3E5V4"/>
<feature type="non-terminal residue" evidence="4">
    <location>
        <position position="1"/>
    </location>
</feature>
<comment type="caution">
    <text evidence="4">The sequence shown here is derived from an EMBL/GenBank/DDBJ whole genome shotgun (WGS) entry which is preliminary data.</text>
</comment>
<dbReference type="SUPFAM" id="SSF48350">
    <property type="entry name" value="GTPase activation domain, GAP"/>
    <property type="match status" value="1"/>
</dbReference>
<feature type="transmembrane region" description="Helical" evidence="2">
    <location>
        <begin position="540"/>
        <end position="564"/>
    </location>
</feature>
<dbReference type="PANTHER" id="PTHR33979">
    <property type="entry name" value="OS02G0221600 PROTEIN"/>
    <property type="match status" value="1"/>
</dbReference>
<evidence type="ECO:0000313" key="5">
    <source>
        <dbReference type="Proteomes" id="UP000663827"/>
    </source>
</evidence>
<feature type="compositionally biased region" description="Pro residues" evidence="1">
    <location>
        <begin position="348"/>
        <end position="360"/>
    </location>
</feature>
<dbReference type="Pfam" id="PF00620">
    <property type="entry name" value="RhoGAP"/>
    <property type="match status" value="1"/>
</dbReference>
<protein>
    <recommendedName>
        <fullName evidence="3">Rho-GAP domain-containing protein</fullName>
    </recommendedName>
</protein>
<feature type="transmembrane region" description="Helical" evidence="2">
    <location>
        <begin position="495"/>
        <end position="513"/>
    </location>
</feature>
<evidence type="ECO:0000259" key="3">
    <source>
        <dbReference type="PROSITE" id="PS50238"/>
    </source>
</evidence>
<feature type="compositionally biased region" description="Basic and acidic residues" evidence="1">
    <location>
        <begin position="255"/>
        <end position="270"/>
    </location>
</feature>
<feature type="compositionally biased region" description="Pro residues" evidence="1">
    <location>
        <begin position="223"/>
        <end position="251"/>
    </location>
</feature>
<dbReference type="Gene3D" id="1.10.555.10">
    <property type="entry name" value="Rho GTPase activation protein"/>
    <property type="match status" value="1"/>
</dbReference>
<evidence type="ECO:0000313" key="4">
    <source>
        <dbReference type="EMBL" id="CAE7217298.1"/>
    </source>
</evidence>
<feature type="transmembrane region" description="Helical" evidence="2">
    <location>
        <begin position="449"/>
        <end position="465"/>
    </location>
</feature>
<name>A0A8H3E5V4_9AGAM</name>
<dbReference type="InterPro" id="IPR008936">
    <property type="entry name" value="Rho_GTPase_activation_prot"/>
</dbReference>
<gene>
    <name evidence="4" type="ORF">RDB_LOCUS161824</name>
</gene>
<feature type="compositionally biased region" description="Basic and acidic residues" evidence="1">
    <location>
        <begin position="163"/>
        <end position="184"/>
    </location>
</feature>
<dbReference type="EMBL" id="CAJNJQ010005236">
    <property type="protein sequence ID" value="CAE7217298.1"/>
    <property type="molecule type" value="Genomic_DNA"/>
</dbReference>
<feature type="transmembrane region" description="Helical" evidence="2">
    <location>
        <begin position="422"/>
        <end position="442"/>
    </location>
</feature>
<keyword evidence="2" id="KW-0812">Transmembrane</keyword>
<dbReference type="Proteomes" id="UP000663827">
    <property type="component" value="Unassembled WGS sequence"/>
</dbReference>
<feature type="compositionally biased region" description="Pro residues" evidence="1">
    <location>
        <begin position="300"/>
        <end position="322"/>
    </location>
</feature>
<keyword evidence="2" id="KW-1133">Transmembrane helix</keyword>
<dbReference type="InterPro" id="IPR000198">
    <property type="entry name" value="RhoGAP_dom"/>
</dbReference>
<feature type="transmembrane region" description="Helical" evidence="2">
    <location>
        <begin position="471"/>
        <end position="488"/>
    </location>
</feature>
<dbReference type="PANTHER" id="PTHR33979:SF2">
    <property type="entry name" value="PEPTIDASE M50B-LIKE-DOMAIN-CONTAINING PROTEIN"/>
    <property type="match status" value="1"/>
</dbReference>
<dbReference type="GO" id="GO:0007165">
    <property type="term" value="P:signal transduction"/>
    <property type="evidence" value="ECO:0007669"/>
    <property type="project" value="InterPro"/>
</dbReference>
<dbReference type="PROSITE" id="PS50238">
    <property type="entry name" value="RHOGAP"/>
    <property type="match status" value="1"/>
</dbReference>
<feature type="domain" description="Rho-GAP" evidence="3">
    <location>
        <begin position="1"/>
        <end position="141"/>
    </location>
</feature>
<dbReference type="Pfam" id="PF13398">
    <property type="entry name" value="Peptidase_M50B"/>
    <property type="match status" value="1"/>
</dbReference>
<feature type="region of interest" description="Disordered" evidence="1">
    <location>
        <begin position="149"/>
        <end position="413"/>
    </location>
</feature>
<reference evidence="4" key="1">
    <citation type="submission" date="2021-01" db="EMBL/GenBank/DDBJ databases">
        <authorList>
            <person name="Kaushik A."/>
        </authorList>
    </citation>
    <scope>NUCLEOTIDE SEQUENCE</scope>
    <source>
        <strain evidence="4">AG5</strain>
    </source>
</reference>